<dbReference type="Proteomes" id="UP000184480">
    <property type="component" value="Unassembled WGS sequence"/>
</dbReference>
<dbReference type="Gene3D" id="3.40.50.1110">
    <property type="entry name" value="SGNH hydrolase"/>
    <property type="match status" value="1"/>
</dbReference>
<dbReference type="InterPro" id="IPR036514">
    <property type="entry name" value="SGNH_hydro_sf"/>
</dbReference>
<protein>
    <submittedName>
        <fullName evidence="5">Lysophospholipase L1</fullName>
    </submittedName>
</protein>
<dbReference type="SUPFAM" id="SSF52266">
    <property type="entry name" value="SGNH hydrolase"/>
    <property type="match status" value="1"/>
</dbReference>
<dbReference type="Pfam" id="PF13472">
    <property type="entry name" value="Lipase_GDSL_2"/>
    <property type="match status" value="1"/>
</dbReference>
<evidence type="ECO:0000256" key="2">
    <source>
        <dbReference type="ARBA" id="ARBA00022801"/>
    </source>
</evidence>
<keyword evidence="6" id="KW-1185">Reference proteome</keyword>
<dbReference type="InterPro" id="IPR037459">
    <property type="entry name" value="RhgT-like"/>
</dbReference>
<feature type="domain" description="SGNH hydrolase-type esterase" evidence="4">
    <location>
        <begin position="30"/>
        <end position="222"/>
    </location>
</feature>
<comment type="similarity">
    <text evidence="1">Belongs to the 'GDSL' lipolytic enzyme family.</text>
</comment>
<dbReference type="RefSeq" id="WP_062175441.1">
    <property type="nucleotide sequence ID" value="NZ_BBXL01000001.1"/>
</dbReference>
<accession>A0A1M4TL49</accession>
<dbReference type="PANTHER" id="PTHR43695:SF1">
    <property type="entry name" value="RHAMNOGALACTURONAN ACETYLESTERASE"/>
    <property type="match status" value="1"/>
</dbReference>
<dbReference type="GO" id="GO:0016788">
    <property type="term" value="F:hydrolase activity, acting on ester bonds"/>
    <property type="evidence" value="ECO:0007669"/>
    <property type="project" value="UniProtKB-ARBA"/>
</dbReference>
<organism evidence="5 6">
    <name type="scientific">Dysgonomonas macrotermitis</name>
    <dbReference type="NCBI Taxonomy" id="1346286"/>
    <lineage>
        <taxon>Bacteria</taxon>
        <taxon>Pseudomonadati</taxon>
        <taxon>Bacteroidota</taxon>
        <taxon>Bacteroidia</taxon>
        <taxon>Bacteroidales</taxon>
        <taxon>Dysgonomonadaceae</taxon>
        <taxon>Dysgonomonas</taxon>
    </lineage>
</organism>
<evidence type="ECO:0000256" key="1">
    <source>
        <dbReference type="ARBA" id="ARBA00008668"/>
    </source>
</evidence>
<proteinExistence type="inferred from homology"/>
<name>A0A1M4TL49_9BACT</name>
<feature type="signal peptide" evidence="3">
    <location>
        <begin position="1"/>
        <end position="19"/>
    </location>
</feature>
<evidence type="ECO:0000313" key="6">
    <source>
        <dbReference type="Proteomes" id="UP000184480"/>
    </source>
</evidence>
<dbReference type="AlphaFoldDB" id="A0A1M4TL49"/>
<evidence type="ECO:0000259" key="4">
    <source>
        <dbReference type="Pfam" id="PF13472"/>
    </source>
</evidence>
<keyword evidence="2" id="KW-0378">Hydrolase</keyword>
<dbReference type="PANTHER" id="PTHR43695">
    <property type="entry name" value="PUTATIVE (AFU_ORTHOLOGUE AFUA_2G17250)-RELATED"/>
    <property type="match status" value="1"/>
</dbReference>
<reference evidence="6" key="1">
    <citation type="submission" date="2016-11" db="EMBL/GenBank/DDBJ databases">
        <authorList>
            <person name="Varghese N."/>
            <person name="Submissions S."/>
        </authorList>
    </citation>
    <scope>NUCLEOTIDE SEQUENCE [LARGE SCALE GENOMIC DNA]</scope>
    <source>
        <strain evidence="6">DSM 27370</strain>
    </source>
</reference>
<evidence type="ECO:0000313" key="5">
    <source>
        <dbReference type="EMBL" id="SHE45017.1"/>
    </source>
</evidence>
<feature type="chain" id="PRO_5009907571" evidence="3">
    <location>
        <begin position="20"/>
        <end position="252"/>
    </location>
</feature>
<dbReference type="OrthoDB" id="9804686at2"/>
<gene>
    <name evidence="5" type="ORF">SAMN05444362_101352</name>
</gene>
<dbReference type="CDD" id="cd01821">
    <property type="entry name" value="Rhamnogalacturan_acetylesterase_like"/>
    <property type="match status" value="1"/>
</dbReference>
<dbReference type="STRING" id="1346286.SAMN05444362_101352"/>
<dbReference type="EMBL" id="FQUC01000001">
    <property type="protein sequence ID" value="SHE45017.1"/>
    <property type="molecule type" value="Genomic_DNA"/>
</dbReference>
<evidence type="ECO:0000256" key="3">
    <source>
        <dbReference type="SAM" id="SignalP"/>
    </source>
</evidence>
<keyword evidence="3" id="KW-0732">Signal</keyword>
<sequence>MKKIILLPFLIFIICAFTASDKPVTIFIAGDSTAQSYKEEKDGLIKGWGQMLPLFLDDNVKVVNHAMGGRSTKTFISEGRWERLLSEVSPGDYVFVQFGHNDASTRPERHASYDDYRKNLIRFIEDVRAKKANPVLLTSVVMRTFDKKGNLVDDRLKGYPVITRQVAKEYNVPMIDVNLKTRDFITMLGDSASIPYYRWVEPGVDHAKPDGLKDDTHMMEKGATQVACFVAEGIKELNLEGLSEHISLKNNK</sequence>
<dbReference type="InterPro" id="IPR013830">
    <property type="entry name" value="SGNH_hydro"/>
</dbReference>